<dbReference type="CDD" id="cd18580">
    <property type="entry name" value="ABC_6TM_ABCC_D2"/>
    <property type="match status" value="1"/>
</dbReference>
<protein>
    <recommendedName>
        <fullName evidence="15">ABC transporter</fullName>
    </recommendedName>
</protein>
<feature type="region of interest" description="Disordered" evidence="9">
    <location>
        <begin position="1476"/>
        <end position="1496"/>
    </location>
</feature>
<dbReference type="InterPro" id="IPR044726">
    <property type="entry name" value="ABCC_6TM_D2"/>
</dbReference>
<gene>
    <name evidence="13" type="ORF">PCL_09441</name>
</gene>
<feature type="transmembrane region" description="Helical" evidence="10">
    <location>
        <begin position="987"/>
        <end position="1009"/>
    </location>
</feature>
<evidence type="ECO:0000256" key="4">
    <source>
        <dbReference type="ARBA" id="ARBA00022692"/>
    </source>
</evidence>
<evidence type="ECO:0000256" key="10">
    <source>
        <dbReference type="SAM" id="Phobius"/>
    </source>
</evidence>
<dbReference type="GO" id="GO:0140359">
    <property type="term" value="F:ABC-type transporter activity"/>
    <property type="evidence" value="ECO:0007669"/>
    <property type="project" value="InterPro"/>
</dbReference>
<feature type="transmembrane region" description="Helical" evidence="10">
    <location>
        <begin position="1129"/>
        <end position="1150"/>
    </location>
</feature>
<dbReference type="SMART" id="SM00382">
    <property type="entry name" value="AAA"/>
    <property type="match status" value="2"/>
</dbReference>
<feature type="transmembrane region" description="Helical" evidence="10">
    <location>
        <begin position="12"/>
        <end position="32"/>
    </location>
</feature>
<proteinExistence type="predicted"/>
<dbReference type="PROSITE" id="PS00211">
    <property type="entry name" value="ABC_TRANSPORTER_1"/>
    <property type="match status" value="2"/>
</dbReference>
<evidence type="ECO:0000256" key="7">
    <source>
        <dbReference type="ARBA" id="ARBA00022989"/>
    </source>
</evidence>
<dbReference type="PROSITE" id="PS50929">
    <property type="entry name" value="ABC_TM1F"/>
    <property type="match status" value="2"/>
</dbReference>
<dbReference type="Pfam" id="PF00664">
    <property type="entry name" value="ABC_membrane"/>
    <property type="match status" value="2"/>
</dbReference>
<evidence type="ECO:0000256" key="1">
    <source>
        <dbReference type="ARBA" id="ARBA00004651"/>
    </source>
</evidence>
<accession>A0A2U3EI13</accession>
<dbReference type="Pfam" id="PF00005">
    <property type="entry name" value="ABC_tran"/>
    <property type="match status" value="2"/>
</dbReference>
<dbReference type="PANTHER" id="PTHR24223:SF345">
    <property type="entry name" value="ABC MULTIDRUG TRANSPORTER (EUROFUNG)"/>
    <property type="match status" value="1"/>
</dbReference>
<dbReference type="InterPro" id="IPR044746">
    <property type="entry name" value="ABCC_6TM_D1"/>
</dbReference>
<evidence type="ECO:0000259" key="12">
    <source>
        <dbReference type="PROSITE" id="PS50929"/>
    </source>
</evidence>
<feature type="compositionally biased region" description="Basic and acidic residues" evidence="9">
    <location>
        <begin position="1480"/>
        <end position="1496"/>
    </location>
</feature>
<comment type="subcellular location">
    <subcellularLocation>
        <location evidence="1">Cell membrane</location>
        <topology evidence="1">Multi-pass membrane protein</topology>
    </subcellularLocation>
</comment>
<dbReference type="InterPro" id="IPR011527">
    <property type="entry name" value="ABC1_TM_dom"/>
</dbReference>
<evidence type="ECO:0000256" key="9">
    <source>
        <dbReference type="SAM" id="MobiDB-lite"/>
    </source>
</evidence>
<dbReference type="InterPro" id="IPR003593">
    <property type="entry name" value="AAA+_ATPase"/>
</dbReference>
<feature type="transmembrane region" description="Helical" evidence="10">
    <location>
        <begin position="1029"/>
        <end position="1048"/>
    </location>
</feature>
<evidence type="ECO:0000313" key="14">
    <source>
        <dbReference type="Proteomes" id="UP000245956"/>
    </source>
</evidence>
<evidence type="ECO:0000256" key="2">
    <source>
        <dbReference type="ARBA" id="ARBA00022448"/>
    </source>
</evidence>
<dbReference type="PROSITE" id="PS50893">
    <property type="entry name" value="ABC_TRANSPORTER_2"/>
    <property type="match status" value="2"/>
</dbReference>
<keyword evidence="7 10" id="KW-1133">Transmembrane helix</keyword>
<dbReference type="CDD" id="cd18579">
    <property type="entry name" value="ABC_6TM_ABCC_D1"/>
    <property type="match status" value="1"/>
</dbReference>
<keyword evidence="8 10" id="KW-0472">Membrane</keyword>
<keyword evidence="2" id="KW-0813">Transport</keyword>
<evidence type="ECO:0000256" key="6">
    <source>
        <dbReference type="ARBA" id="ARBA00022840"/>
    </source>
</evidence>
<dbReference type="Gene3D" id="3.40.50.300">
    <property type="entry name" value="P-loop containing nucleotide triphosphate hydrolases"/>
    <property type="match status" value="2"/>
</dbReference>
<evidence type="ECO:0008006" key="15">
    <source>
        <dbReference type="Google" id="ProtNLM"/>
    </source>
</evidence>
<dbReference type="EMBL" id="LCWV01000004">
    <property type="protein sequence ID" value="PWI74165.1"/>
    <property type="molecule type" value="Genomic_DNA"/>
</dbReference>
<evidence type="ECO:0000259" key="11">
    <source>
        <dbReference type="PROSITE" id="PS50893"/>
    </source>
</evidence>
<keyword evidence="4 10" id="KW-0812">Transmembrane</keyword>
<dbReference type="InterPro" id="IPR036640">
    <property type="entry name" value="ABC1_TM_sf"/>
</dbReference>
<dbReference type="SUPFAM" id="SSF90123">
    <property type="entry name" value="ABC transporter transmembrane region"/>
    <property type="match status" value="2"/>
</dbReference>
<dbReference type="SUPFAM" id="SSF52540">
    <property type="entry name" value="P-loop containing nucleoside triphosphate hydrolases"/>
    <property type="match status" value="2"/>
</dbReference>
<dbReference type="InterPro" id="IPR027417">
    <property type="entry name" value="P-loop_NTPase"/>
</dbReference>
<feature type="transmembrane region" description="Helical" evidence="10">
    <location>
        <begin position="480"/>
        <end position="504"/>
    </location>
</feature>
<dbReference type="PANTHER" id="PTHR24223">
    <property type="entry name" value="ATP-BINDING CASSETTE SUB-FAMILY C"/>
    <property type="match status" value="1"/>
</dbReference>
<feature type="domain" description="ABC transporter" evidence="11">
    <location>
        <begin position="1191"/>
        <end position="1446"/>
    </location>
</feature>
<reference evidence="13 14" key="1">
    <citation type="journal article" date="2016" name="Front. Microbiol.">
        <title>Genome and transcriptome sequences reveal the specific parasitism of the nematophagous Purpureocillium lilacinum 36-1.</title>
        <authorList>
            <person name="Xie J."/>
            <person name="Li S."/>
            <person name="Mo C."/>
            <person name="Xiao X."/>
            <person name="Peng D."/>
            <person name="Wang G."/>
            <person name="Xiao Y."/>
        </authorList>
    </citation>
    <scope>NUCLEOTIDE SEQUENCE [LARGE SCALE GENOMIC DNA]</scope>
    <source>
        <strain evidence="13 14">36-1</strain>
    </source>
</reference>
<dbReference type="Proteomes" id="UP000245956">
    <property type="component" value="Unassembled WGS sequence"/>
</dbReference>
<dbReference type="Gene3D" id="1.20.1560.10">
    <property type="entry name" value="ABC transporter type 1, transmembrane domain"/>
    <property type="match status" value="2"/>
</dbReference>
<evidence type="ECO:0000256" key="5">
    <source>
        <dbReference type="ARBA" id="ARBA00022741"/>
    </source>
</evidence>
<dbReference type="GO" id="GO:0005886">
    <property type="term" value="C:plasma membrane"/>
    <property type="evidence" value="ECO:0007669"/>
    <property type="project" value="UniProtKB-SubCell"/>
</dbReference>
<feature type="domain" description="ABC transporter" evidence="11">
    <location>
        <begin position="583"/>
        <end position="833"/>
    </location>
</feature>
<evidence type="ECO:0000256" key="3">
    <source>
        <dbReference type="ARBA" id="ARBA00022475"/>
    </source>
</evidence>
<feature type="transmembrane region" description="Helical" evidence="10">
    <location>
        <begin position="893"/>
        <end position="915"/>
    </location>
</feature>
<dbReference type="InterPro" id="IPR003439">
    <property type="entry name" value="ABC_transporter-like_ATP-bd"/>
</dbReference>
<keyword evidence="6" id="KW-0067">ATP-binding</keyword>
<feature type="transmembrane region" description="Helical" evidence="10">
    <location>
        <begin position="1096"/>
        <end position="1117"/>
    </location>
</feature>
<dbReference type="GO" id="GO:0005524">
    <property type="term" value="F:ATP binding"/>
    <property type="evidence" value="ECO:0007669"/>
    <property type="project" value="UniProtKB-KW"/>
</dbReference>
<evidence type="ECO:0000313" key="13">
    <source>
        <dbReference type="EMBL" id="PWI74165.1"/>
    </source>
</evidence>
<sequence length="1496" mass="164372">MEPQTCEPARYLLFVELGASALFLALLPLRLFSLHNATAKGSPVWQGRMKLLTKRNQCVGVALSSLCLVKLTSVASRAQATTWQLATSTSSFLGAMGLTWLSVSEHKLSIRPSDMATLYLLASSCYNSLDVLFAASTAVSWSFSGITWLPVSELAARLALLVLESLQKTGSMGHDGVSGMAPEETVGLLNATFFWWINRIILKGSHRMLRLDDIPPLDAALKPETLRAAVLRAWDRRDKPENKMTLPKVLVRSLLKPFLSVIAPRLFATAFRCSQPLLICETIRFISQTQVESGANCAKYWLVLAAVLVYVGLAISSAIHRHRLNRLEVMVRASLAALIYNKATELDSKASNAGRAVTLMSTDVDGIVDAGEMFHETWMQLVELTVGVIILASQVKWLSPLPFAIMFACSRVSRYLAQNIRPRQKAWNMATQDRMSALSSVLSSMKGLKSLGLTDRMIEHVRSLREREIQASKQVRWMRVVYNSSANALGIFAPVLTIVLYAIIAEAQGGRLDEETAFTTMATLSIVTHPANMIMTIIPQAVASMASFERIQEYLLEEPFADQRRVIKSPAVDDRATDEEQGVGLTNVTIHKPGSAIPILDDVSLAMKKGTLTICSGPVGSGKTALARAILGELRPASGEITLCSERIGYCDQNPWLPPGTIKQIICSFAEDVDDRRYQEVVSACCLAQDLASLPQRGETSFGNQGINLSGGQRQRLALARLLYSRPELAILDDPFTALDGTTETHIVETLLATNGWFRKQGTTVLLVTNSGPPLRYTKLRESTKLLTLMLPLAQHYHLADQIALLDEGQIKSIGSWQDFQGQLTEIRKFTFDGNDTEKAHVVHGESPQEQAKALRNRDAQQDLHRKTGDFSLYAPTYWLKWWTGSERGQLPYYASSYVLLAVVAWAATSGTMWAMSMQLAILSGRIMHQSLLTAVLGAPLSYFSSTEIGVTINRFSQDITLVDRHLPYSFMTLCNQVFKLATQILVLLKVQGLLIACVPLCAVVVFAVQRYYLRTSRQLRVMELESQAALFSSFLETVSFVVHLSGLPNADHYFEVSGLVSIRAFGWQSLFQARNSQSLDESLRPLYLLFCLQRWLRLVLDLIMSTIAVSIIGLAARRSGAMSSADAGVALNLILVANSTLISLVHSWAGLEMSLGAVARIRETDLHAPREDMPGEDMVPDAAWPRKGDISLNNVTAYHGSDHAVVRGVNLHIHCGQKVVICGRTGSGKSTLLMALLRLTGYTGSIAVDGLDISLIPRSVLRQRCFITIPQDPFMIPEASLAFNLDPSSLANEEVLRRALVKVCLWQHLSADSGDSEIDPLDNKLSALPALSVGQLQLLAMARAIVQKEGPRAGGFFVDIEGMHGAKPIVLLDEATSSLDPATEAAIYDLIESEFVEAGHTVIIVAHRMSALSGRLRRLGGIYYRDGRGIEEIGRLLCHATWVLLGAVVALERRDLYSRQSSHWVARIVGGGEAEGETGDFHPHDDSMAEWGRKT</sequence>
<dbReference type="InterPro" id="IPR017871">
    <property type="entry name" value="ABC_transporter-like_CS"/>
</dbReference>
<evidence type="ECO:0000256" key="8">
    <source>
        <dbReference type="ARBA" id="ARBA00023136"/>
    </source>
</evidence>
<feature type="domain" description="ABC transmembrane type-1" evidence="12">
    <location>
        <begin position="875"/>
        <end position="1154"/>
    </location>
</feature>
<dbReference type="GO" id="GO:0016887">
    <property type="term" value="F:ATP hydrolysis activity"/>
    <property type="evidence" value="ECO:0007669"/>
    <property type="project" value="InterPro"/>
</dbReference>
<feature type="transmembrane region" description="Helical" evidence="10">
    <location>
        <begin position="300"/>
        <end position="320"/>
    </location>
</feature>
<feature type="domain" description="ABC transmembrane type-1" evidence="12">
    <location>
        <begin position="300"/>
        <end position="543"/>
    </location>
</feature>
<organism evidence="13 14">
    <name type="scientific">Purpureocillium lilacinum</name>
    <name type="common">Paecilomyces lilacinus</name>
    <dbReference type="NCBI Taxonomy" id="33203"/>
    <lineage>
        <taxon>Eukaryota</taxon>
        <taxon>Fungi</taxon>
        <taxon>Dikarya</taxon>
        <taxon>Ascomycota</taxon>
        <taxon>Pezizomycotina</taxon>
        <taxon>Sordariomycetes</taxon>
        <taxon>Hypocreomycetidae</taxon>
        <taxon>Hypocreales</taxon>
        <taxon>Ophiocordycipitaceae</taxon>
        <taxon>Purpureocillium</taxon>
    </lineage>
</organism>
<comment type="caution">
    <text evidence="13">The sequence shown here is derived from an EMBL/GenBank/DDBJ whole genome shotgun (WGS) entry which is preliminary data.</text>
</comment>
<keyword evidence="5" id="KW-0547">Nucleotide-binding</keyword>
<dbReference type="InterPro" id="IPR050173">
    <property type="entry name" value="ABC_transporter_C-like"/>
</dbReference>
<name>A0A2U3EI13_PURLI</name>
<keyword evidence="3" id="KW-1003">Cell membrane</keyword>